<dbReference type="PANTHER" id="PTHR31662">
    <property type="entry name" value="BNAANNG10740D PROTEIN-RELATED"/>
    <property type="match status" value="1"/>
</dbReference>
<name>A0A1R3JYQ8_9ROSI</name>
<dbReference type="InterPro" id="IPR007592">
    <property type="entry name" value="GEBP"/>
</dbReference>
<evidence type="ECO:0000313" key="5">
    <source>
        <dbReference type="Proteomes" id="UP000187203"/>
    </source>
</evidence>
<evidence type="ECO:0000256" key="2">
    <source>
        <dbReference type="SAM" id="MobiDB-lite"/>
    </source>
</evidence>
<evidence type="ECO:0000259" key="3">
    <source>
        <dbReference type="Pfam" id="PF04504"/>
    </source>
</evidence>
<feature type="compositionally biased region" description="Polar residues" evidence="2">
    <location>
        <begin position="141"/>
        <end position="150"/>
    </location>
</feature>
<dbReference type="OrthoDB" id="661680at2759"/>
<dbReference type="PANTHER" id="PTHR31662:SF98">
    <property type="entry name" value="STOREKEEPER PROTEIN-LIKE"/>
    <property type="match status" value="1"/>
</dbReference>
<proteinExistence type="inferred from homology"/>
<comment type="caution">
    <text evidence="4">The sequence shown here is derived from an EMBL/GenBank/DDBJ whole genome shotgun (WGS) entry which is preliminary data.</text>
</comment>
<dbReference type="Pfam" id="PF04504">
    <property type="entry name" value="GeBP-like_DBD"/>
    <property type="match status" value="1"/>
</dbReference>
<evidence type="ECO:0000256" key="1">
    <source>
        <dbReference type="ARBA" id="ARBA00010820"/>
    </source>
</evidence>
<dbReference type="GO" id="GO:0005634">
    <property type="term" value="C:nucleus"/>
    <property type="evidence" value="ECO:0007669"/>
    <property type="project" value="TreeGrafter"/>
</dbReference>
<comment type="similarity">
    <text evidence="1">Belongs to the GeBP family.</text>
</comment>
<dbReference type="AlphaFoldDB" id="A0A1R3JYQ8"/>
<protein>
    <recommendedName>
        <fullName evidence="3">Glabrous enhancer-binding protein-like DBD domain-containing protein</fullName>
    </recommendedName>
</protein>
<gene>
    <name evidence="4" type="ORF">COLO4_13007</name>
</gene>
<feature type="compositionally biased region" description="Acidic residues" evidence="2">
    <location>
        <begin position="17"/>
        <end position="31"/>
    </location>
</feature>
<evidence type="ECO:0000313" key="4">
    <source>
        <dbReference type="EMBL" id="OMO99963.1"/>
    </source>
</evidence>
<feature type="region of interest" description="Disordered" evidence="2">
    <location>
        <begin position="1"/>
        <end position="183"/>
    </location>
</feature>
<reference evidence="5" key="1">
    <citation type="submission" date="2013-09" db="EMBL/GenBank/DDBJ databases">
        <title>Corchorus olitorius genome sequencing.</title>
        <authorList>
            <person name="Alam M."/>
            <person name="Haque M.S."/>
            <person name="Islam M.S."/>
            <person name="Emdad E.M."/>
            <person name="Islam M.M."/>
            <person name="Ahmed B."/>
            <person name="Halim A."/>
            <person name="Hossen Q.M.M."/>
            <person name="Hossain M.Z."/>
            <person name="Ahmed R."/>
            <person name="Khan M.M."/>
            <person name="Islam R."/>
            <person name="Rashid M.M."/>
            <person name="Khan S.A."/>
            <person name="Rahman M.S."/>
            <person name="Alam M."/>
            <person name="Yahiya A.S."/>
            <person name="Khan M.S."/>
            <person name="Azam M.S."/>
            <person name="Haque T."/>
            <person name="Lashkar M.Z.H."/>
            <person name="Akhand A.I."/>
            <person name="Morshed G."/>
            <person name="Roy S."/>
            <person name="Uddin K.S."/>
            <person name="Rabeya T."/>
            <person name="Hossain A.S."/>
            <person name="Chowdhury A."/>
            <person name="Snigdha A.R."/>
            <person name="Mortoza M.S."/>
            <person name="Matin S.A."/>
            <person name="Hoque S.M.E."/>
            <person name="Islam M.K."/>
            <person name="Roy D.K."/>
            <person name="Haider R."/>
            <person name="Moosa M.M."/>
            <person name="Elias S.M."/>
            <person name="Hasan A.M."/>
            <person name="Jahan S."/>
            <person name="Shafiuddin M."/>
            <person name="Mahmood N."/>
            <person name="Shommy N.S."/>
        </authorList>
    </citation>
    <scope>NUCLEOTIDE SEQUENCE [LARGE SCALE GENOMIC DNA]</scope>
    <source>
        <strain evidence="5">cv. O-4</strain>
    </source>
</reference>
<feature type="compositionally biased region" description="Acidic residues" evidence="2">
    <location>
        <begin position="49"/>
        <end position="71"/>
    </location>
</feature>
<dbReference type="InterPro" id="IPR053932">
    <property type="entry name" value="GeBP-like_DBD"/>
</dbReference>
<feature type="compositionally biased region" description="Polar residues" evidence="2">
    <location>
        <begin position="116"/>
        <end position="134"/>
    </location>
</feature>
<keyword evidence="5" id="KW-1185">Reference proteome</keyword>
<feature type="region of interest" description="Disordered" evidence="2">
    <location>
        <begin position="276"/>
        <end position="296"/>
    </location>
</feature>
<sequence length="410" mass="45689">MSRKRPIEQPPPSASSSEEDSDVEEDEEESSDGEKENNSPAERGAETKEDAEEDDEDDEEDEDEEEEEEEEKTPLKKQKTISGKDGSDSESESESDKSLPSPNVSDFTIKPIVSKPQKSALKSTPNPKSVATESFSKRKNPPSSAVATESSSKRKNPPSSASNGAASNVKTPGVKTPGGARVWSEADEIAILKGMIEFKSKKGSDPNSDSNGFHDFIKQSIQAEVSKNQLIDKMRRLKQKYKNNAEKGQNGNDPVFSKPHDHKSFELSKKIWGNEANEKIDKSQKKRKTEDHGKSEVEGVITLDLKNDKEVNASNSALVRCNGEKVAFWKDYPHLKESFEIEMGKWGNVGPFQMTLTEEMAGVIGKEKLKEMEGKFRKLRIEELKLYLKRIDLVREQAQEVLNVLKGSNV</sequence>
<dbReference type="STRING" id="93759.A0A1R3JYQ8"/>
<dbReference type="Proteomes" id="UP000187203">
    <property type="component" value="Unassembled WGS sequence"/>
</dbReference>
<feature type="domain" description="Glabrous enhancer-binding protein-like DBD" evidence="3">
    <location>
        <begin position="181"/>
        <end position="273"/>
    </location>
</feature>
<feature type="compositionally biased region" description="Basic and acidic residues" evidence="2">
    <location>
        <begin position="32"/>
        <end position="48"/>
    </location>
</feature>
<feature type="compositionally biased region" description="Low complexity" evidence="2">
    <location>
        <begin position="157"/>
        <end position="168"/>
    </location>
</feature>
<dbReference type="GO" id="GO:0006355">
    <property type="term" value="P:regulation of DNA-templated transcription"/>
    <property type="evidence" value="ECO:0007669"/>
    <property type="project" value="InterPro"/>
</dbReference>
<dbReference type="EMBL" id="AWUE01015012">
    <property type="protein sequence ID" value="OMO99963.1"/>
    <property type="molecule type" value="Genomic_DNA"/>
</dbReference>
<organism evidence="4 5">
    <name type="scientific">Corchorus olitorius</name>
    <dbReference type="NCBI Taxonomy" id="93759"/>
    <lineage>
        <taxon>Eukaryota</taxon>
        <taxon>Viridiplantae</taxon>
        <taxon>Streptophyta</taxon>
        <taxon>Embryophyta</taxon>
        <taxon>Tracheophyta</taxon>
        <taxon>Spermatophyta</taxon>
        <taxon>Magnoliopsida</taxon>
        <taxon>eudicotyledons</taxon>
        <taxon>Gunneridae</taxon>
        <taxon>Pentapetalae</taxon>
        <taxon>rosids</taxon>
        <taxon>malvids</taxon>
        <taxon>Malvales</taxon>
        <taxon>Malvaceae</taxon>
        <taxon>Grewioideae</taxon>
        <taxon>Apeibeae</taxon>
        <taxon>Corchorus</taxon>
    </lineage>
</organism>
<accession>A0A1R3JYQ8</accession>